<evidence type="ECO:0000256" key="2">
    <source>
        <dbReference type="ARBA" id="ARBA00010190"/>
    </source>
</evidence>
<evidence type="ECO:0000256" key="1">
    <source>
        <dbReference type="ARBA" id="ARBA00004672"/>
    </source>
</evidence>
<keyword evidence="14" id="KW-1185">Reference proteome</keyword>
<dbReference type="EC" id="6.3.2.6" evidence="3 11"/>
<dbReference type="RefSeq" id="WP_097038058.1">
    <property type="nucleotide sequence ID" value="NZ_OBQF01000001.1"/>
</dbReference>
<keyword evidence="6 11" id="KW-0547">Nucleotide-binding</keyword>
<evidence type="ECO:0000256" key="5">
    <source>
        <dbReference type="ARBA" id="ARBA00022598"/>
    </source>
</evidence>
<evidence type="ECO:0000256" key="4">
    <source>
        <dbReference type="ARBA" id="ARBA00016460"/>
    </source>
</evidence>
<dbReference type="Proteomes" id="UP000219412">
    <property type="component" value="Unassembled WGS sequence"/>
</dbReference>
<evidence type="ECO:0000256" key="8">
    <source>
        <dbReference type="ARBA" id="ARBA00022840"/>
    </source>
</evidence>
<comment type="similarity">
    <text evidence="2 11">Belongs to the SAICAR synthetase family.</text>
</comment>
<evidence type="ECO:0000256" key="6">
    <source>
        <dbReference type="ARBA" id="ARBA00022741"/>
    </source>
</evidence>
<dbReference type="CDD" id="cd01415">
    <property type="entry name" value="SAICAR_synt_PurC"/>
    <property type="match status" value="1"/>
</dbReference>
<name>A0A285U7B5_9STAP</name>
<evidence type="ECO:0000256" key="9">
    <source>
        <dbReference type="ARBA" id="ARBA00030409"/>
    </source>
</evidence>
<evidence type="ECO:0000256" key="11">
    <source>
        <dbReference type="HAMAP-Rule" id="MF_00137"/>
    </source>
</evidence>
<dbReference type="InterPro" id="IPR050089">
    <property type="entry name" value="SAICAR_synthetase"/>
</dbReference>
<dbReference type="PANTHER" id="PTHR43599">
    <property type="entry name" value="MULTIFUNCTIONAL PROTEIN ADE2"/>
    <property type="match status" value="1"/>
</dbReference>
<proteinExistence type="inferred from homology"/>
<dbReference type="HAMAP" id="MF_00137">
    <property type="entry name" value="SAICAR_synth"/>
    <property type="match status" value="1"/>
</dbReference>
<dbReference type="GO" id="GO:0006189">
    <property type="term" value="P:'de novo' IMP biosynthetic process"/>
    <property type="evidence" value="ECO:0007669"/>
    <property type="project" value="UniProtKB-UniRule"/>
</dbReference>
<accession>A0A285U7B5</accession>
<dbReference type="GO" id="GO:0004639">
    <property type="term" value="F:phosphoribosylaminoimidazolesuccinocarboxamide synthase activity"/>
    <property type="evidence" value="ECO:0007669"/>
    <property type="project" value="UniProtKB-UniRule"/>
</dbReference>
<dbReference type="InterPro" id="IPR001636">
    <property type="entry name" value="SAICAR_synth"/>
</dbReference>
<dbReference type="PROSITE" id="PS01058">
    <property type="entry name" value="SAICAR_SYNTHETASE_2"/>
    <property type="match status" value="1"/>
</dbReference>
<organism evidence="13 14">
    <name type="scientific">Salinicoccus kekensis</name>
    <dbReference type="NCBI Taxonomy" id="714307"/>
    <lineage>
        <taxon>Bacteria</taxon>
        <taxon>Bacillati</taxon>
        <taxon>Bacillota</taxon>
        <taxon>Bacilli</taxon>
        <taxon>Bacillales</taxon>
        <taxon>Staphylococcaceae</taxon>
        <taxon>Salinicoccus</taxon>
    </lineage>
</organism>
<keyword evidence="5 11" id="KW-0436">Ligase</keyword>
<evidence type="ECO:0000256" key="3">
    <source>
        <dbReference type="ARBA" id="ARBA00012217"/>
    </source>
</evidence>
<keyword evidence="7 11" id="KW-0658">Purine biosynthesis</keyword>
<feature type="domain" description="SAICAR synthetase/ADE2 N-terminal" evidence="12">
    <location>
        <begin position="4"/>
        <end position="229"/>
    </location>
</feature>
<dbReference type="InterPro" id="IPR028923">
    <property type="entry name" value="SAICAR_synt/ADE2_N"/>
</dbReference>
<reference evidence="14" key="1">
    <citation type="submission" date="2017-08" db="EMBL/GenBank/DDBJ databases">
        <authorList>
            <person name="Varghese N."/>
            <person name="Submissions S."/>
        </authorList>
    </citation>
    <scope>NUCLEOTIDE SEQUENCE [LARGE SCALE GENOMIC DNA]</scope>
    <source>
        <strain evidence="14">DSM 23173</strain>
    </source>
</reference>
<dbReference type="NCBIfam" id="TIGR00081">
    <property type="entry name" value="purC"/>
    <property type="match status" value="1"/>
</dbReference>
<dbReference type="OrthoDB" id="9801549at2"/>
<evidence type="ECO:0000256" key="7">
    <source>
        <dbReference type="ARBA" id="ARBA00022755"/>
    </source>
</evidence>
<comment type="catalytic activity">
    <reaction evidence="10 11">
        <text>5-amino-1-(5-phospho-D-ribosyl)imidazole-4-carboxylate + L-aspartate + ATP = (2S)-2-[5-amino-1-(5-phospho-beta-D-ribosyl)imidazole-4-carboxamido]succinate + ADP + phosphate + 2 H(+)</text>
        <dbReference type="Rhea" id="RHEA:22628"/>
        <dbReference type="ChEBI" id="CHEBI:15378"/>
        <dbReference type="ChEBI" id="CHEBI:29991"/>
        <dbReference type="ChEBI" id="CHEBI:30616"/>
        <dbReference type="ChEBI" id="CHEBI:43474"/>
        <dbReference type="ChEBI" id="CHEBI:58443"/>
        <dbReference type="ChEBI" id="CHEBI:77657"/>
        <dbReference type="ChEBI" id="CHEBI:456216"/>
        <dbReference type="EC" id="6.3.2.6"/>
    </reaction>
</comment>
<dbReference type="Gene3D" id="3.30.200.20">
    <property type="entry name" value="Phosphorylase Kinase, domain 1"/>
    <property type="match status" value="1"/>
</dbReference>
<protein>
    <recommendedName>
        <fullName evidence="4 11">Phosphoribosylaminoimidazole-succinocarboxamide synthase</fullName>
        <ecNumber evidence="3 11">6.3.2.6</ecNumber>
    </recommendedName>
    <alternativeName>
        <fullName evidence="9 11">SAICAR synthetase</fullName>
    </alternativeName>
</protein>
<evidence type="ECO:0000256" key="10">
    <source>
        <dbReference type="ARBA" id="ARBA00048475"/>
    </source>
</evidence>
<dbReference type="InterPro" id="IPR033934">
    <property type="entry name" value="SAICAR_synt_PurC"/>
</dbReference>
<dbReference type="PANTHER" id="PTHR43599:SF3">
    <property type="entry name" value="SI:DKEY-6E2.2"/>
    <property type="match status" value="1"/>
</dbReference>
<evidence type="ECO:0000313" key="14">
    <source>
        <dbReference type="Proteomes" id="UP000219412"/>
    </source>
</evidence>
<evidence type="ECO:0000313" key="13">
    <source>
        <dbReference type="EMBL" id="SOC37815.1"/>
    </source>
</evidence>
<comment type="pathway">
    <text evidence="1 11">Purine metabolism; IMP biosynthesis via de novo pathway; 5-amino-1-(5-phospho-D-ribosyl)imidazole-4-carboxamide from 5-amino-1-(5-phospho-D-ribosyl)imidazole-4-carboxylate: step 1/2.</text>
</comment>
<dbReference type="UniPathway" id="UPA00074">
    <property type="reaction ID" value="UER00131"/>
</dbReference>
<dbReference type="GO" id="GO:0009236">
    <property type="term" value="P:cobalamin biosynthetic process"/>
    <property type="evidence" value="ECO:0007669"/>
    <property type="project" value="InterPro"/>
</dbReference>
<dbReference type="SUPFAM" id="SSF56104">
    <property type="entry name" value="SAICAR synthase-like"/>
    <property type="match status" value="1"/>
</dbReference>
<dbReference type="AlphaFoldDB" id="A0A285U7B5"/>
<sequence length="235" mass="26692">MTTLLYEGKSKRMYETGDPFVLKVEYKDEVTAKNGSRHDFAPGKGRLNNLITSNIFERLEAAGIPSHFIETTGEATQIVRRVDMIPMEIVVRNLAAGDITNRLGFKKGEEFAPPLIEFFLKDDALHDPLINRAHAIHMKIATHDEIDELKKRANQINVALLDIMEPMGLKLADFKIEFGRDRKGNILLADEISPDTCRIWDAATGENFDKDVYREGTGSVVDAYQKFYEKMEEIK</sequence>
<dbReference type="GO" id="GO:0005524">
    <property type="term" value="F:ATP binding"/>
    <property type="evidence" value="ECO:0007669"/>
    <property type="project" value="UniProtKB-KW"/>
</dbReference>
<dbReference type="InterPro" id="IPR018236">
    <property type="entry name" value="SAICAR_synthetase_CS"/>
</dbReference>
<dbReference type="EMBL" id="OBQF01000001">
    <property type="protein sequence ID" value="SOC37815.1"/>
    <property type="molecule type" value="Genomic_DNA"/>
</dbReference>
<gene>
    <name evidence="11" type="primary">purC</name>
    <name evidence="13" type="ORF">SAMN05878391_0096</name>
</gene>
<keyword evidence="8 11" id="KW-0067">ATP-binding</keyword>
<dbReference type="FunFam" id="3.30.470.20:FF:000006">
    <property type="entry name" value="Phosphoribosylaminoimidazole-succinocarboxamide synthase"/>
    <property type="match status" value="1"/>
</dbReference>
<evidence type="ECO:0000259" key="12">
    <source>
        <dbReference type="Pfam" id="PF01259"/>
    </source>
</evidence>
<dbReference type="Pfam" id="PF01259">
    <property type="entry name" value="SAICAR_synt"/>
    <property type="match status" value="1"/>
</dbReference>
<dbReference type="Gene3D" id="3.30.470.20">
    <property type="entry name" value="ATP-grasp fold, B domain"/>
    <property type="match status" value="1"/>
</dbReference>